<proteinExistence type="predicted"/>
<organism evidence="2">
    <name type="scientific">marine metagenome</name>
    <dbReference type="NCBI Taxonomy" id="408172"/>
    <lineage>
        <taxon>unclassified sequences</taxon>
        <taxon>metagenomes</taxon>
        <taxon>ecological metagenomes</taxon>
    </lineage>
</organism>
<accession>A0A382X4H0</accession>
<sequence>MKKNMIKSNIIVLLAFQFIVGQDYILKSPQVTGGQVNSSSDSFNLTSNTATQSAEASSSDSFSVSQ</sequence>
<protein>
    <submittedName>
        <fullName evidence="2">Uncharacterized protein</fullName>
    </submittedName>
</protein>
<feature type="compositionally biased region" description="Low complexity" evidence="1">
    <location>
        <begin position="46"/>
        <end position="66"/>
    </location>
</feature>
<dbReference type="AlphaFoldDB" id="A0A382X4H0"/>
<evidence type="ECO:0000313" key="2">
    <source>
        <dbReference type="EMBL" id="SVD66097.1"/>
    </source>
</evidence>
<gene>
    <name evidence="2" type="ORF">METZ01_LOCUS418951</name>
</gene>
<evidence type="ECO:0000256" key="1">
    <source>
        <dbReference type="SAM" id="MobiDB-lite"/>
    </source>
</evidence>
<dbReference type="EMBL" id="UINC01164969">
    <property type="protein sequence ID" value="SVD66097.1"/>
    <property type="molecule type" value="Genomic_DNA"/>
</dbReference>
<feature type="region of interest" description="Disordered" evidence="1">
    <location>
        <begin position="32"/>
        <end position="66"/>
    </location>
</feature>
<name>A0A382X4H0_9ZZZZ</name>
<feature type="compositionally biased region" description="Polar residues" evidence="1">
    <location>
        <begin position="32"/>
        <end position="45"/>
    </location>
</feature>
<reference evidence="2" key="1">
    <citation type="submission" date="2018-05" db="EMBL/GenBank/DDBJ databases">
        <authorList>
            <person name="Lanie J.A."/>
            <person name="Ng W.-L."/>
            <person name="Kazmierczak K.M."/>
            <person name="Andrzejewski T.M."/>
            <person name="Davidsen T.M."/>
            <person name="Wayne K.J."/>
            <person name="Tettelin H."/>
            <person name="Glass J.I."/>
            <person name="Rusch D."/>
            <person name="Podicherti R."/>
            <person name="Tsui H.-C.T."/>
            <person name="Winkler M.E."/>
        </authorList>
    </citation>
    <scope>NUCLEOTIDE SEQUENCE</scope>
</reference>
<feature type="non-terminal residue" evidence="2">
    <location>
        <position position="66"/>
    </location>
</feature>